<organism evidence="2">
    <name type="scientific">Caenorhabditis remanei</name>
    <name type="common">Caenorhabditis vulgaris</name>
    <dbReference type="NCBI Taxonomy" id="31234"/>
    <lineage>
        <taxon>Eukaryota</taxon>
        <taxon>Metazoa</taxon>
        <taxon>Ecdysozoa</taxon>
        <taxon>Nematoda</taxon>
        <taxon>Chromadorea</taxon>
        <taxon>Rhabditida</taxon>
        <taxon>Rhabditina</taxon>
        <taxon>Rhabditomorpha</taxon>
        <taxon>Rhabditoidea</taxon>
        <taxon>Rhabditidae</taxon>
        <taxon>Peloderinae</taxon>
        <taxon>Caenorhabditis</taxon>
    </lineage>
</organism>
<accession>E3N0L1</accession>
<dbReference type="Proteomes" id="UP000008281">
    <property type="component" value="Unassembled WGS sequence"/>
</dbReference>
<reference evidence="1" key="1">
    <citation type="submission" date="2007-07" db="EMBL/GenBank/DDBJ databases">
        <title>PCAP assembly of the Caenorhabditis remanei genome.</title>
        <authorList>
            <consortium name="The Caenorhabditis remanei Sequencing Consortium"/>
            <person name="Wilson R.K."/>
        </authorList>
    </citation>
    <scope>NUCLEOTIDE SEQUENCE [LARGE SCALE GENOMIC DNA]</scope>
    <source>
        <strain evidence="1">PB4641</strain>
    </source>
</reference>
<dbReference type="AlphaFoldDB" id="E3N0L1"/>
<dbReference type="HOGENOM" id="CLU_028840_5_2_1"/>
<dbReference type="EMBL" id="DS268506">
    <property type="protein sequence ID" value="EFP13468.1"/>
    <property type="molecule type" value="Genomic_DNA"/>
</dbReference>
<dbReference type="PANTHER" id="PTHR22899">
    <property type="entry name" value="CYCLIN-RELATED F-BOX FAMILY"/>
    <property type="match status" value="1"/>
</dbReference>
<evidence type="ECO:0008006" key="3">
    <source>
        <dbReference type="Google" id="ProtNLM"/>
    </source>
</evidence>
<dbReference type="PANTHER" id="PTHR22899:SF0">
    <property type="entry name" value="F-BOX ASSOCIATED DOMAIN-CONTAINING PROTEIN-RELATED"/>
    <property type="match status" value="1"/>
</dbReference>
<dbReference type="InParanoid" id="E3N0L1"/>
<keyword evidence="2" id="KW-1185">Reference proteome</keyword>
<evidence type="ECO:0000313" key="2">
    <source>
        <dbReference type="Proteomes" id="UP000008281"/>
    </source>
</evidence>
<sequence>MEPLGIIAFSLLSKHAMRLSMFFRLKSQAIRLAVGTNRINMMVCLTCGLELVLDYQIGDGRVIWRIEQKKIVWPKVRGLSMMECISRIIRVIHSNYIDYLSVSELPRYDVFNLLGSLPTIREVSVSSSMPATAVVQVLRVVLLKTSELNLYPTDQLTNMEKFQEILIANLDVINIGRDFGGRFSFRMIF</sequence>
<gene>
    <name evidence="1" type="ORF">CRE_10451</name>
</gene>
<proteinExistence type="predicted"/>
<dbReference type="InterPro" id="IPR053222">
    <property type="entry name" value="Zygotic_Embryogenesis-Asso"/>
</dbReference>
<evidence type="ECO:0000313" key="1">
    <source>
        <dbReference type="EMBL" id="EFP13468.1"/>
    </source>
</evidence>
<protein>
    <recommendedName>
        <fullName evidence="3">F-box domain-containing protein</fullName>
    </recommendedName>
</protein>
<name>E3N0L1_CAERE</name>